<evidence type="ECO:0000259" key="1">
    <source>
        <dbReference type="Pfam" id="PF24405"/>
    </source>
</evidence>
<name>A0A412L4U4_9FIRM</name>
<comment type="caution">
    <text evidence="2">The sequence shown here is derived from an EMBL/GenBank/DDBJ whole genome shotgun (WGS) entry which is preliminary data.</text>
</comment>
<dbReference type="AlphaFoldDB" id="A0A412L4U4"/>
<evidence type="ECO:0000313" key="2">
    <source>
        <dbReference type="EMBL" id="RGS76003.1"/>
    </source>
</evidence>
<protein>
    <recommendedName>
        <fullName evidence="1">Pua-like domain-containing protein</fullName>
    </recommendedName>
</protein>
<dbReference type="Pfam" id="PF24405">
    <property type="entry name" value="Pua-like"/>
    <property type="match status" value="1"/>
</dbReference>
<dbReference type="Proteomes" id="UP000284242">
    <property type="component" value="Unassembled WGS sequence"/>
</dbReference>
<dbReference type="InterPro" id="IPR057406">
    <property type="entry name" value="Pua-like_dom"/>
</dbReference>
<evidence type="ECO:0000313" key="3">
    <source>
        <dbReference type="Proteomes" id="UP000284242"/>
    </source>
</evidence>
<accession>A0A412L4U4</accession>
<dbReference type="EMBL" id="QRVV01000002">
    <property type="protein sequence ID" value="RGS76003.1"/>
    <property type="molecule type" value="Genomic_DNA"/>
</dbReference>
<proteinExistence type="predicted"/>
<organism evidence="2 3">
    <name type="scientific">Blautia obeum</name>
    <dbReference type="NCBI Taxonomy" id="40520"/>
    <lineage>
        <taxon>Bacteria</taxon>
        <taxon>Bacillati</taxon>
        <taxon>Bacillota</taxon>
        <taxon>Clostridia</taxon>
        <taxon>Lachnospirales</taxon>
        <taxon>Lachnospiraceae</taxon>
        <taxon>Blautia</taxon>
    </lineage>
</organism>
<gene>
    <name evidence="2" type="ORF">DWX77_01505</name>
</gene>
<reference evidence="2 3" key="1">
    <citation type="submission" date="2018-08" db="EMBL/GenBank/DDBJ databases">
        <title>A genome reference for cultivated species of the human gut microbiota.</title>
        <authorList>
            <person name="Zou Y."/>
            <person name="Xue W."/>
            <person name="Luo G."/>
        </authorList>
    </citation>
    <scope>NUCLEOTIDE SEQUENCE [LARGE SCALE GENOMIC DNA]</scope>
    <source>
        <strain evidence="2 3">AF21-24</strain>
    </source>
</reference>
<sequence>MEFETVILRFRDLVTENNVTIARHKDMIDKKGYVWWGWWNKGNEKLPFEEFCVLKGEIESKPKYFYLMDSGQEKLYKAECLI</sequence>
<feature type="domain" description="Pua-like" evidence="1">
    <location>
        <begin position="6"/>
        <end position="80"/>
    </location>
</feature>